<evidence type="ECO:0000256" key="2">
    <source>
        <dbReference type="ARBA" id="ARBA00022980"/>
    </source>
</evidence>
<organism evidence="9 10">
    <name type="scientific">Bittarella massiliensis</name>
    <name type="common">ex Durand et al. 2017</name>
    <dbReference type="NCBI Taxonomy" id="1720313"/>
    <lineage>
        <taxon>Bacteria</taxon>
        <taxon>Bacillati</taxon>
        <taxon>Bacillota</taxon>
        <taxon>Clostridia</taxon>
        <taxon>Eubacteriales</taxon>
        <taxon>Oscillospiraceae</taxon>
        <taxon>Bittarella (ex Durand et al. 2017)</taxon>
    </lineage>
</organism>
<sequence>MAVVSMKQLLEAGVHFGHQTRRWNPKMAPYIFTERNGIYIIDLQKTVKKLDDAYNFVRSVAEEGKSVLFVGTKKQAQESVKDEATRAGCHYVNARWLGGMLTNFRTIRKRIDRLYQLNKMKEDGTFDLLPKKEVTKLNLEIEKLEKFLGGVKTMDRLPGALFIVDPRKEKIAVAEAKKLHIPIVAIVDTNCDPDDIDYIIPGNDDAIRAVKLISGAMANAYLEGRQGEQMEEAAEAEEAAE</sequence>
<dbReference type="FunFam" id="1.10.287.610:FF:000001">
    <property type="entry name" value="30S ribosomal protein S2"/>
    <property type="match status" value="1"/>
</dbReference>
<dbReference type="PROSITE" id="PS00962">
    <property type="entry name" value="RIBOSOMAL_S2_1"/>
    <property type="match status" value="1"/>
</dbReference>
<dbReference type="Gene3D" id="1.10.287.610">
    <property type="entry name" value="Helix hairpin bin"/>
    <property type="match status" value="1"/>
</dbReference>
<comment type="caution">
    <text evidence="9">The sequence shown here is derived from an EMBL/GenBank/DDBJ whole genome shotgun (WGS) entry which is preliminary data.</text>
</comment>
<reference evidence="10" key="2">
    <citation type="submission" date="2016-11" db="EMBL/GenBank/DDBJ databases">
        <authorList>
            <person name="Jaros S."/>
            <person name="Januszkiewicz K."/>
            <person name="Wedrychowicz H."/>
        </authorList>
    </citation>
    <scope>NUCLEOTIDE SEQUENCE [LARGE SCALE GENOMIC DNA]</scope>
    <source>
        <strain evidence="10">DSM 4029</strain>
    </source>
</reference>
<protein>
    <recommendedName>
        <fullName evidence="4 5">Small ribosomal subunit protein uS2</fullName>
    </recommendedName>
</protein>
<evidence type="ECO:0000313" key="11">
    <source>
        <dbReference type="Proteomes" id="UP000474718"/>
    </source>
</evidence>
<dbReference type="InterPro" id="IPR023591">
    <property type="entry name" value="Ribosomal_uS2_flav_dom_sf"/>
</dbReference>
<gene>
    <name evidence="5 7" type="primary">rpsB</name>
    <name evidence="8" type="ORF">GT747_02320</name>
    <name evidence="7" type="ORF">NE646_05945</name>
    <name evidence="9" type="ORF">SAMN05444424_0262</name>
</gene>
<evidence type="ECO:0000313" key="9">
    <source>
        <dbReference type="EMBL" id="SHF66744.1"/>
    </source>
</evidence>
<dbReference type="SUPFAM" id="SSF52313">
    <property type="entry name" value="Ribosomal protein S2"/>
    <property type="match status" value="1"/>
</dbReference>
<name>A0AAQ1MB29_9FIRM</name>
<keyword evidence="3 5" id="KW-0687">Ribonucleoprotein</keyword>
<dbReference type="EMBL" id="JANGAB010000002">
    <property type="protein sequence ID" value="MCQ4949207.1"/>
    <property type="molecule type" value="Genomic_DNA"/>
</dbReference>
<comment type="similarity">
    <text evidence="1 5 6">Belongs to the universal ribosomal protein uS2 family.</text>
</comment>
<dbReference type="Proteomes" id="UP000184089">
    <property type="component" value="Unassembled WGS sequence"/>
</dbReference>
<proteinExistence type="inferred from homology"/>
<reference evidence="8 11" key="3">
    <citation type="journal article" date="2019" name="Nat. Med.">
        <title>A library of human gut bacterial isolates paired with longitudinal multiomics data enables mechanistic microbiome research.</title>
        <authorList>
            <person name="Poyet M."/>
            <person name="Groussin M."/>
            <person name="Gibbons S.M."/>
            <person name="Avila-Pacheco J."/>
            <person name="Jiang X."/>
            <person name="Kearney S.M."/>
            <person name="Perrotta A.R."/>
            <person name="Berdy B."/>
            <person name="Zhao S."/>
            <person name="Lieberman T.D."/>
            <person name="Swanson P.K."/>
            <person name="Smith M."/>
            <person name="Roesemann S."/>
            <person name="Alexander J.E."/>
            <person name="Rich S.A."/>
            <person name="Livny J."/>
            <person name="Vlamakis H."/>
            <person name="Clish C."/>
            <person name="Bullock K."/>
            <person name="Deik A."/>
            <person name="Scott J."/>
            <person name="Pierce K.A."/>
            <person name="Xavier R.J."/>
            <person name="Alm E.J."/>
        </authorList>
    </citation>
    <scope>NUCLEOTIDE SEQUENCE [LARGE SCALE GENOMIC DNA]</scope>
    <source>
        <strain evidence="8 11">BIOML-A2</strain>
    </source>
</reference>
<dbReference type="EMBL" id="WWVX01000001">
    <property type="protein sequence ID" value="MZL68612.1"/>
    <property type="molecule type" value="Genomic_DNA"/>
</dbReference>
<evidence type="ECO:0000256" key="1">
    <source>
        <dbReference type="ARBA" id="ARBA00006242"/>
    </source>
</evidence>
<dbReference type="GO" id="GO:0006412">
    <property type="term" value="P:translation"/>
    <property type="evidence" value="ECO:0007669"/>
    <property type="project" value="UniProtKB-UniRule"/>
</dbReference>
<dbReference type="GO" id="GO:0022627">
    <property type="term" value="C:cytosolic small ribosomal subunit"/>
    <property type="evidence" value="ECO:0007669"/>
    <property type="project" value="TreeGrafter"/>
</dbReference>
<dbReference type="Proteomes" id="UP000474718">
    <property type="component" value="Unassembled WGS sequence"/>
</dbReference>
<reference evidence="9" key="1">
    <citation type="submission" date="2016-11" db="EMBL/GenBank/DDBJ databases">
        <authorList>
            <person name="Varghese N."/>
            <person name="Submissions S."/>
        </authorList>
    </citation>
    <scope>NUCLEOTIDE SEQUENCE</scope>
    <source>
        <strain evidence="9">DSM 4029</strain>
    </source>
</reference>
<dbReference type="CDD" id="cd01425">
    <property type="entry name" value="RPS2"/>
    <property type="match status" value="1"/>
</dbReference>
<dbReference type="InterPro" id="IPR018130">
    <property type="entry name" value="Ribosomal_uS2_CS"/>
</dbReference>
<dbReference type="NCBIfam" id="TIGR01011">
    <property type="entry name" value="rpsB_bact"/>
    <property type="match status" value="1"/>
</dbReference>
<dbReference type="Proteomes" id="UP001205063">
    <property type="component" value="Unassembled WGS sequence"/>
</dbReference>
<dbReference type="PANTHER" id="PTHR12534">
    <property type="entry name" value="30S RIBOSOMAL PROTEIN S2 PROKARYOTIC AND ORGANELLAR"/>
    <property type="match status" value="1"/>
</dbReference>
<keyword evidence="2 5" id="KW-0689">Ribosomal protein</keyword>
<evidence type="ECO:0000313" key="10">
    <source>
        <dbReference type="Proteomes" id="UP000184089"/>
    </source>
</evidence>
<reference evidence="7" key="4">
    <citation type="submission" date="2022-06" db="EMBL/GenBank/DDBJ databases">
        <title>Isolation of gut microbiota from human fecal samples.</title>
        <authorList>
            <person name="Pamer E.G."/>
            <person name="Barat B."/>
            <person name="Waligurski E."/>
            <person name="Medina S."/>
            <person name="Paddock L."/>
            <person name="Mostad J."/>
        </authorList>
    </citation>
    <scope>NUCLEOTIDE SEQUENCE</scope>
    <source>
        <strain evidence="7">DFI.7.96</strain>
    </source>
</reference>
<evidence type="ECO:0000256" key="5">
    <source>
        <dbReference type="HAMAP-Rule" id="MF_00291"/>
    </source>
</evidence>
<evidence type="ECO:0000256" key="3">
    <source>
        <dbReference type="ARBA" id="ARBA00023274"/>
    </source>
</evidence>
<dbReference type="PRINTS" id="PR00395">
    <property type="entry name" value="RIBOSOMALS2"/>
</dbReference>
<dbReference type="HAMAP" id="MF_00291_B">
    <property type="entry name" value="Ribosomal_uS2_B"/>
    <property type="match status" value="1"/>
</dbReference>
<keyword evidence="11" id="KW-1185">Reference proteome</keyword>
<evidence type="ECO:0000256" key="6">
    <source>
        <dbReference type="RuleBase" id="RU003631"/>
    </source>
</evidence>
<dbReference type="Pfam" id="PF00318">
    <property type="entry name" value="Ribosomal_S2"/>
    <property type="match status" value="1"/>
</dbReference>
<dbReference type="EMBL" id="FQVY01000001">
    <property type="protein sequence ID" value="SHF66744.1"/>
    <property type="molecule type" value="Genomic_DNA"/>
</dbReference>
<dbReference type="RefSeq" id="WP_044992446.1">
    <property type="nucleotide sequence ID" value="NZ_FQVY01000001.1"/>
</dbReference>
<evidence type="ECO:0000256" key="4">
    <source>
        <dbReference type="ARBA" id="ARBA00035256"/>
    </source>
</evidence>
<evidence type="ECO:0000313" key="8">
    <source>
        <dbReference type="EMBL" id="MZL68612.1"/>
    </source>
</evidence>
<evidence type="ECO:0000313" key="7">
    <source>
        <dbReference type="EMBL" id="MCQ4949207.1"/>
    </source>
</evidence>
<dbReference type="PROSITE" id="PS00963">
    <property type="entry name" value="RIBOSOMAL_S2_2"/>
    <property type="match status" value="1"/>
</dbReference>
<dbReference type="GO" id="GO:0003735">
    <property type="term" value="F:structural constituent of ribosome"/>
    <property type="evidence" value="ECO:0007669"/>
    <property type="project" value="InterPro"/>
</dbReference>
<accession>A0AAQ1MB29</accession>
<dbReference type="InterPro" id="IPR001865">
    <property type="entry name" value="Ribosomal_uS2"/>
</dbReference>
<dbReference type="PANTHER" id="PTHR12534:SF0">
    <property type="entry name" value="SMALL RIBOSOMAL SUBUNIT PROTEIN US2M"/>
    <property type="match status" value="1"/>
</dbReference>
<dbReference type="Gene3D" id="3.40.50.10490">
    <property type="entry name" value="Glucose-6-phosphate isomerase like protein, domain 1"/>
    <property type="match status" value="1"/>
</dbReference>
<dbReference type="AlphaFoldDB" id="A0AAQ1MB29"/>
<dbReference type="InterPro" id="IPR005706">
    <property type="entry name" value="Ribosomal_uS2_bac/mit/plastid"/>
</dbReference>